<dbReference type="STRING" id="77097.SAMN04490369_10018"/>
<reference evidence="1 4" key="1">
    <citation type="submission" date="2016-10" db="EMBL/GenBank/DDBJ databases">
        <authorList>
            <person name="de Groot N.N."/>
        </authorList>
    </citation>
    <scope>NUCLEOTIDE SEQUENCE [LARGE SCALE GENOMIC DNA]</scope>
    <source>
        <strain evidence="1 4">558</strain>
    </source>
</reference>
<dbReference type="EMBL" id="FODB01000001">
    <property type="protein sequence ID" value="SEN02198.1"/>
    <property type="molecule type" value="Genomic_DNA"/>
</dbReference>
<proteinExistence type="predicted"/>
<dbReference type="EMBL" id="FSQX01000001">
    <property type="protein sequence ID" value="SIN63736.1"/>
    <property type="molecule type" value="Genomic_DNA"/>
</dbReference>
<name>A0A1N6CZ49_9GAMM</name>
<protein>
    <submittedName>
        <fullName evidence="2">Uncharacterized protein</fullName>
    </submittedName>
</protein>
<dbReference type="AlphaFoldDB" id="A0A1N6CZ49"/>
<evidence type="ECO:0000313" key="1">
    <source>
        <dbReference type="EMBL" id="SEN02198.1"/>
    </source>
</evidence>
<evidence type="ECO:0000313" key="4">
    <source>
        <dbReference type="Proteomes" id="UP000199493"/>
    </source>
</evidence>
<gene>
    <name evidence="1" type="ORF">SAMN04490369_10018</name>
    <name evidence="2" type="ORF">SAMN05878438_1321</name>
</gene>
<evidence type="ECO:0000313" key="3">
    <source>
        <dbReference type="Proteomes" id="UP000185024"/>
    </source>
</evidence>
<organism evidence="2 3">
    <name type="scientific">Vreelandella aquamarina</name>
    <dbReference type="NCBI Taxonomy" id="77097"/>
    <lineage>
        <taxon>Bacteria</taxon>
        <taxon>Pseudomonadati</taxon>
        <taxon>Pseudomonadota</taxon>
        <taxon>Gammaproteobacteria</taxon>
        <taxon>Oceanospirillales</taxon>
        <taxon>Halomonadaceae</taxon>
        <taxon>Vreelandella</taxon>
    </lineage>
</organism>
<evidence type="ECO:0000313" key="2">
    <source>
        <dbReference type="EMBL" id="SIN63736.1"/>
    </source>
</evidence>
<accession>A0A1H8D6D4</accession>
<sequence>MDALFLLFQCASQFQKEQLSLSAGDIGMEAH</sequence>
<dbReference type="Proteomes" id="UP000185024">
    <property type="component" value="Unassembled WGS sequence"/>
</dbReference>
<dbReference type="Proteomes" id="UP000199493">
    <property type="component" value="Unassembled WGS sequence"/>
</dbReference>
<accession>A0A1N6CZ49</accession>
<reference evidence="2 3" key="2">
    <citation type="submission" date="2016-11" db="EMBL/GenBank/DDBJ databases">
        <authorList>
            <person name="Jaros S."/>
            <person name="Januszkiewicz K."/>
            <person name="Wedrychowicz H."/>
        </authorList>
    </citation>
    <scope>NUCLEOTIDE SEQUENCE [LARGE SCALE GENOMIC DNA]</scope>
    <source>
        <strain evidence="2 3">ACAM 239</strain>
    </source>
</reference>